<evidence type="ECO:0000259" key="8">
    <source>
        <dbReference type="PROSITE" id="PS50048"/>
    </source>
</evidence>
<feature type="transmembrane region" description="Helical" evidence="7">
    <location>
        <begin position="507"/>
        <end position="526"/>
    </location>
</feature>
<dbReference type="PROSITE" id="PS00463">
    <property type="entry name" value="ZN2_CY6_FUNGAL_1"/>
    <property type="match status" value="1"/>
</dbReference>
<dbReference type="SUPFAM" id="SSF57701">
    <property type="entry name" value="Zn2/Cys6 DNA-binding domain"/>
    <property type="match status" value="1"/>
</dbReference>
<feature type="region of interest" description="Disordered" evidence="6">
    <location>
        <begin position="1"/>
        <end position="21"/>
    </location>
</feature>
<dbReference type="Pfam" id="PF00172">
    <property type="entry name" value="Zn_clus"/>
    <property type="match status" value="1"/>
</dbReference>
<name>A0A9W9UI54_PENBR</name>
<evidence type="ECO:0000256" key="1">
    <source>
        <dbReference type="ARBA" id="ARBA00022723"/>
    </source>
</evidence>
<keyword evidence="5" id="KW-0539">Nucleus</keyword>
<evidence type="ECO:0000256" key="7">
    <source>
        <dbReference type="SAM" id="Phobius"/>
    </source>
</evidence>
<reference evidence="9" key="2">
    <citation type="journal article" date="2023" name="IMA Fungus">
        <title>Comparative genomic study of the Penicillium genus elucidates a diverse pangenome and 15 lateral gene transfer events.</title>
        <authorList>
            <person name="Petersen C."/>
            <person name="Sorensen T."/>
            <person name="Nielsen M.R."/>
            <person name="Sondergaard T.E."/>
            <person name="Sorensen J.L."/>
            <person name="Fitzpatrick D.A."/>
            <person name="Frisvad J.C."/>
            <person name="Nielsen K.L."/>
        </authorList>
    </citation>
    <scope>NUCLEOTIDE SEQUENCE</scope>
    <source>
        <strain evidence="9">IBT 35675</strain>
    </source>
</reference>
<dbReference type="InterPro" id="IPR050987">
    <property type="entry name" value="AtrR-like"/>
</dbReference>
<keyword evidence="1" id="KW-0479">Metal-binding</keyword>
<dbReference type="CDD" id="cd00067">
    <property type="entry name" value="GAL4"/>
    <property type="match status" value="1"/>
</dbReference>
<feature type="compositionally biased region" description="Polar residues" evidence="6">
    <location>
        <begin position="87"/>
        <end position="106"/>
    </location>
</feature>
<organism evidence="9 10">
    <name type="scientific">Penicillium brevicompactum</name>
    <dbReference type="NCBI Taxonomy" id="5074"/>
    <lineage>
        <taxon>Eukaryota</taxon>
        <taxon>Fungi</taxon>
        <taxon>Dikarya</taxon>
        <taxon>Ascomycota</taxon>
        <taxon>Pezizomycotina</taxon>
        <taxon>Eurotiomycetes</taxon>
        <taxon>Eurotiomycetidae</taxon>
        <taxon>Eurotiales</taxon>
        <taxon>Aspergillaceae</taxon>
        <taxon>Penicillium</taxon>
    </lineage>
</organism>
<feature type="compositionally biased region" description="Basic residues" evidence="6">
    <location>
        <begin position="53"/>
        <end position="63"/>
    </location>
</feature>
<dbReference type="Proteomes" id="UP001148299">
    <property type="component" value="Unassembled WGS sequence"/>
</dbReference>
<feature type="domain" description="Zn(2)-C6 fungal-type" evidence="8">
    <location>
        <begin position="22"/>
        <end position="51"/>
    </location>
</feature>
<dbReference type="CDD" id="cd12148">
    <property type="entry name" value="fungal_TF_MHR"/>
    <property type="match status" value="1"/>
</dbReference>
<dbReference type="GO" id="GO:0003677">
    <property type="term" value="F:DNA binding"/>
    <property type="evidence" value="ECO:0007669"/>
    <property type="project" value="UniProtKB-KW"/>
</dbReference>
<evidence type="ECO:0000256" key="6">
    <source>
        <dbReference type="SAM" id="MobiDB-lite"/>
    </source>
</evidence>
<dbReference type="GO" id="GO:0006351">
    <property type="term" value="P:DNA-templated transcription"/>
    <property type="evidence" value="ECO:0007669"/>
    <property type="project" value="InterPro"/>
</dbReference>
<evidence type="ECO:0000256" key="3">
    <source>
        <dbReference type="ARBA" id="ARBA00023125"/>
    </source>
</evidence>
<reference evidence="9" key="1">
    <citation type="submission" date="2022-12" db="EMBL/GenBank/DDBJ databases">
        <authorList>
            <person name="Petersen C."/>
        </authorList>
    </citation>
    <scope>NUCLEOTIDE SEQUENCE</scope>
    <source>
        <strain evidence="9">IBT 35675</strain>
    </source>
</reference>
<keyword evidence="10" id="KW-1185">Reference proteome</keyword>
<evidence type="ECO:0000256" key="5">
    <source>
        <dbReference type="ARBA" id="ARBA00023242"/>
    </source>
</evidence>
<evidence type="ECO:0000313" key="10">
    <source>
        <dbReference type="Proteomes" id="UP001148299"/>
    </source>
</evidence>
<dbReference type="EMBL" id="JAPZBR010000008">
    <property type="protein sequence ID" value="KAJ5341269.1"/>
    <property type="molecule type" value="Genomic_DNA"/>
</dbReference>
<keyword evidence="7" id="KW-0812">Transmembrane</keyword>
<dbReference type="GO" id="GO:0008270">
    <property type="term" value="F:zinc ion binding"/>
    <property type="evidence" value="ECO:0007669"/>
    <property type="project" value="InterPro"/>
</dbReference>
<feature type="compositionally biased region" description="Polar residues" evidence="6">
    <location>
        <begin position="1"/>
        <end position="11"/>
    </location>
</feature>
<protein>
    <recommendedName>
        <fullName evidence="8">Zn(2)-C6 fungal-type domain-containing protein</fullName>
    </recommendedName>
</protein>
<keyword evidence="3" id="KW-0238">DNA-binding</keyword>
<keyword evidence="7" id="KW-0472">Membrane</keyword>
<keyword evidence="2" id="KW-0805">Transcription regulation</keyword>
<proteinExistence type="predicted"/>
<dbReference type="AlphaFoldDB" id="A0A9W9UI54"/>
<comment type="caution">
    <text evidence="9">The sequence shown here is derived from an EMBL/GenBank/DDBJ whole genome shotgun (WGS) entry which is preliminary data.</text>
</comment>
<dbReference type="PROSITE" id="PS50048">
    <property type="entry name" value="ZN2_CY6_FUNGAL_2"/>
    <property type="match status" value="1"/>
</dbReference>
<dbReference type="SMART" id="SM00066">
    <property type="entry name" value="GAL4"/>
    <property type="match status" value="1"/>
</dbReference>
<dbReference type="InterPro" id="IPR001138">
    <property type="entry name" value="Zn2Cys6_DnaBD"/>
</dbReference>
<dbReference type="Gene3D" id="4.10.240.10">
    <property type="entry name" value="Zn(2)-C6 fungal-type DNA-binding domain"/>
    <property type="match status" value="1"/>
</dbReference>
<dbReference type="Pfam" id="PF04082">
    <property type="entry name" value="Fungal_trans"/>
    <property type="match status" value="1"/>
</dbReference>
<dbReference type="InterPro" id="IPR007219">
    <property type="entry name" value="XnlR_reg_dom"/>
</dbReference>
<keyword evidence="4" id="KW-0804">Transcription</keyword>
<feature type="region of interest" description="Disordered" evidence="6">
    <location>
        <begin position="53"/>
        <end position="72"/>
    </location>
</feature>
<dbReference type="SMART" id="SM00906">
    <property type="entry name" value="Fungal_trans"/>
    <property type="match status" value="1"/>
</dbReference>
<sequence length="659" mass="74063">MFSNFSSSQSPLRAKRRKVGRACDHCRESRTRCEAVTPCPQCVANHVTCVRSSLRRRPPKSQKRQSSPIIADYHEEGTGQSEGYADNSLNGEAGTAQQAPQSISLPSARQTDSMLGFISRINNFCAGVSHLTSPTSTEEEPPPYTSPFPPVGLQDPADCSLTESQVSRLLLIFWTRLWPQVPIVRREDLRLHQDSLSPLRDAIIAYCMQYVYYSGLQSRILGLNLQQFQRDTESQGLPYFQRCLRSVTQYNNFSQPSVLTLQCYCFLIIYLLDASQHSAAYNMIGLALRIAESLKTDATLSGTTCEAQNLRRVWWTLNHLDFRCSRHLGKPVNVRSGSACPPQIIGPEILLYHAESMRLTAAALAIVEKFDCHTQNESVEARAHLLSNELYHLRQWESELSLHMQLHVGDTPDDPDEEPDVQESFLTQPPMDILLTTLLELQYHNVIVTLHRVFIQFPSHPLVPKRSPQGDKHNATALNHALAMIKLAYQRMTTHDILHGTPEIYQYIWNAVLTLVGFMLAYPYCYRCPRARRYARLALTIFDSAGAHNSYAVRSASLTRHLCSKVDYLIKMLNVDQSVSGSVNPLQIPILDALAAENTPCLSSGLMQPDEGQMLPDVDLSASADTLWSWADFMNVTAWPNYCDEVSEAFADPTKLSSI</sequence>
<accession>A0A9W9UI54</accession>
<dbReference type="InterPro" id="IPR036864">
    <property type="entry name" value="Zn2-C6_fun-type_DNA-bd_sf"/>
</dbReference>
<gene>
    <name evidence="9" type="ORF">N7541_010393</name>
</gene>
<evidence type="ECO:0000313" key="9">
    <source>
        <dbReference type="EMBL" id="KAJ5341269.1"/>
    </source>
</evidence>
<dbReference type="PANTHER" id="PTHR46910">
    <property type="entry name" value="TRANSCRIPTION FACTOR PDR1"/>
    <property type="match status" value="1"/>
</dbReference>
<evidence type="ECO:0000256" key="4">
    <source>
        <dbReference type="ARBA" id="ARBA00023163"/>
    </source>
</evidence>
<feature type="region of interest" description="Disordered" evidence="6">
    <location>
        <begin position="77"/>
        <end position="106"/>
    </location>
</feature>
<evidence type="ECO:0000256" key="2">
    <source>
        <dbReference type="ARBA" id="ARBA00023015"/>
    </source>
</evidence>
<dbReference type="GO" id="GO:0000981">
    <property type="term" value="F:DNA-binding transcription factor activity, RNA polymerase II-specific"/>
    <property type="evidence" value="ECO:0007669"/>
    <property type="project" value="InterPro"/>
</dbReference>
<dbReference type="PANTHER" id="PTHR46910:SF17">
    <property type="entry name" value="SCFA-RELATED"/>
    <property type="match status" value="1"/>
</dbReference>
<keyword evidence="7" id="KW-1133">Transmembrane helix</keyword>